<sequence length="129" mass="13213">MLRRILGTLAGVVLAVVITSLWEMTAHYLMPPPPTRLDVAPGAPTLAAVIVGYGVATFLGALTAARLARVDWAALIVGGLMMASVIALVVLMPHPIWFTALSLAVMAVATFAARHLSLGMGARGGAAAA</sequence>
<comment type="caution">
    <text evidence="2">The sequence shown here is derived from an EMBL/GenBank/DDBJ whole genome shotgun (WGS) entry which is preliminary data.</text>
</comment>
<protein>
    <submittedName>
        <fullName evidence="2">Uncharacterized protein</fullName>
    </submittedName>
</protein>
<evidence type="ECO:0000256" key="1">
    <source>
        <dbReference type="SAM" id="Phobius"/>
    </source>
</evidence>
<keyword evidence="1" id="KW-1133">Transmembrane helix</keyword>
<keyword evidence="1" id="KW-0812">Transmembrane</keyword>
<evidence type="ECO:0000313" key="2">
    <source>
        <dbReference type="EMBL" id="GAD59458.1"/>
    </source>
</evidence>
<proteinExistence type="predicted"/>
<organism evidence="2 3">
    <name type="scientific">Brevundimonas abyssalis TAR-001</name>
    <dbReference type="NCBI Taxonomy" id="1391729"/>
    <lineage>
        <taxon>Bacteria</taxon>
        <taxon>Pseudomonadati</taxon>
        <taxon>Pseudomonadota</taxon>
        <taxon>Alphaproteobacteria</taxon>
        <taxon>Caulobacterales</taxon>
        <taxon>Caulobacteraceae</taxon>
        <taxon>Brevundimonas</taxon>
    </lineage>
</organism>
<gene>
    <name evidence="2" type="ORF">MBEBAB_1708</name>
</gene>
<feature type="transmembrane region" description="Helical" evidence="1">
    <location>
        <begin position="96"/>
        <end position="113"/>
    </location>
</feature>
<evidence type="ECO:0000313" key="3">
    <source>
        <dbReference type="Proteomes" id="UP000016569"/>
    </source>
</evidence>
<dbReference type="OrthoDB" id="7584247at2"/>
<dbReference type="Proteomes" id="UP000016569">
    <property type="component" value="Unassembled WGS sequence"/>
</dbReference>
<reference evidence="3" key="1">
    <citation type="journal article" date="2013" name="Genome Announc.">
        <title>Draft Genome Sequence of the Dimorphic Prosthecate Bacterium Brevundimonas abyssalis TAR-001T.</title>
        <authorList>
            <person name="Tsubouchi T."/>
            <person name="Nishi S."/>
            <person name="Usui K."/>
            <person name="Shimane Y."/>
            <person name="Takaki Y."/>
            <person name="Maruyama T."/>
            <person name="Hatada Y."/>
        </authorList>
    </citation>
    <scope>NUCLEOTIDE SEQUENCE [LARGE SCALE GENOMIC DNA]</scope>
    <source>
        <strain evidence="3">TAR-001</strain>
    </source>
</reference>
<accession>A0A8E0NBT5</accession>
<feature type="transmembrane region" description="Helical" evidence="1">
    <location>
        <begin position="45"/>
        <end position="65"/>
    </location>
</feature>
<feature type="transmembrane region" description="Helical" evidence="1">
    <location>
        <begin position="72"/>
        <end position="90"/>
    </location>
</feature>
<dbReference type="AlphaFoldDB" id="A0A8E0NBT5"/>
<dbReference type="RefSeq" id="WP_021697553.1">
    <property type="nucleotide sequence ID" value="NZ_BATC01000027.1"/>
</dbReference>
<keyword evidence="3" id="KW-1185">Reference proteome</keyword>
<dbReference type="EMBL" id="BATC01000027">
    <property type="protein sequence ID" value="GAD59458.1"/>
    <property type="molecule type" value="Genomic_DNA"/>
</dbReference>
<name>A0A8E0NBT5_9CAUL</name>
<keyword evidence="1" id="KW-0472">Membrane</keyword>